<comment type="caution">
    <text evidence="1">The sequence shown here is derived from an EMBL/GenBank/DDBJ whole genome shotgun (WGS) entry which is preliminary data.</text>
</comment>
<organism evidence="1">
    <name type="scientific">marine sediment metagenome</name>
    <dbReference type="NCBI Taxonomy" id="412755"/>
    <lineage>
        <taxon>unclassified sequences</taxon>
        <taxon>metagenomes</taxon>
        <taxon>ecological metagenomes</taxon>
    </lineage>
</organism>
<dbReference type="AlphaFoldDB" id="X1H2P4"/>
<reference evidence="1" key="1">
    <citation type="journal article" date="2014" name="Front. Microbiol.">
        <title>High frequency of phylogenetically diverse reductive dehalogenase-homologous genes in deep subseafloor sedimentary metagenomes.</title>
        <authorList>
            <person name="Kawai M."/>
            <person name="Futagami T."/>
            <person name="Toyoda A."/>
            <person name="Takaki Y."/>
            <person name="Nishi S."/>
            <person name="Hori S."/>
            <person name="Arai W."/>
            <person name="Tsubouchi T."/>
            <person name="Morono Y."/>
            <person name="Uchiyama I."/>
            <person name="Ito T."/>
            <person name="Fujiyama A."/>
            <person name="Inagaki F."/>
            <person name="Takami H."/>
        </authorList>
    </citation>
    <scope>NUCLEOTIDE SEQUENCE</scope>
    <source>
        <strain evidence="1">Expedition CK06-06</strain>
    </source>
</reference>
<feature type="non-terminal residue" evidence="1">
    <location>
        <position position="47"/>
    </location>
</feature>
<gene>
    <name evidence="1" type="ORF">S03H2_33347</name>
</gene>
<evidence type="ECO:0008006" key="2">
    <source>
        <dbReference type="Google" id="ProtNLM"/>
    </source>
</evidence>
<evidence type="ECO:0000313" key="1">
    <source>
        <dbReference type="EMBL" id="GAH48124.1"/>
    </source>
</evidence>
<sequence length="47" mass="5478">MWMKLTLLVKLAPTQEQHQALLETMERFNEACNDIAEVAFENRTANK</sequence>
<name>X1H2P4_9ZZZZ</name>
<protein>
    <recommendedName>
        <fullName evidence="2">Transposase putative helix-turn-helix domain-containing protein</fullName>
    </recommendedName>
</protein>
<accession>X1H2P4</accession>
<dbReference type="EMBL" id="BARU01020291">
    <property type="protein sequence ID" value="GAH48124.1"/>
    <property type="molecule type" value="Genomic_DNA"/>
</dbReference>
<proteinExistence type="predicted"/>